<evidence type="ECO:0000313" key="3">
    <source>
        <dbReference type="Proteomes" id="UP000707731"/>
    </source>
</evidence>
<dbReference type="PANTHER" id="PTHR43539:SF78">
    <property type="entry name" value="FLAVIN-CONTAINING MONOOXYGENASE"/>
    <property type="match status" value="1"/>
</dbReference>
<name>A0ABS0D3U9_9NOCA</name>
<dbReference type="PRINTS" id="PR00368">
    <property type="entry name" value="FADPNR"/>
</dbReference>
<dbReference type="PRINTS" id="PR00469">
    <property type="entry name" value="PNDRDTASEII"/>
</dbReference>
<gene>
    <name evidence="2" type="ORF">IU449_00985</name>
</gene>
<proteinExistence type="predicted"/>
<evidence type="ECO:0000256" key="1">
    <source>
        <dbReference type="ARBA" id="ARBA00023002"/>
    </source>
</evidence>
<dbReference type="NCBIfam" id="NF040505">
    <property type="entry name" value="ArsO_flavin_mono"/>
    <property type="match status" value="1"/>
</dbReference>
<dbReference type="RefSeq" id="WP_195002225.1">
    <property type="nucleotide sequence ID" value="NZ_JADLQN010000001.1"/>
</dbReference>
<dbReference type="SUPFAM" id="SSF51905">
    <property type="entry name" value="FAD/NAD(P)-binding domain"/>
    <property type="match status" value="1"/>
</dbReference>
<dbReference type="Pfam" id="PF13738">
    <property type="entry name" value="Pyr_redox_3"/>
    <property type="match status" value="1"/>
</dbReference>
<keyword evidence="1" id="KW-0560">Oxidoreductase</keyword>
<dbReference type="Gene3D" id="3.50.50.60">
    <property type="entry name" value="FAD/NAD(P)-binding domain"/>
    <property type="match status" value="1"/>
</dbReference>
<reference evidence="2 3" key="1">
    <citation type="submission" date="2020-10" db="EMBL/GenBank/DDBJ databases">
        <title>Identification of Nocardia species via Next-generation sequencing and recognition of intraspecies genetic diversity.</title>
        <authorList>
            <person name="Li P."/>
            <person name="Li P."/>
            <person name="Lu B."/>
        </authorList>
    </citation>
    <scope>NUCLEOTIDE SEQUENCE [LARGE SCALE GENOMIC DNA]</scope>
    <source>
        <strain evidence="2 3">BJ06-0143</strain>
    </source>
</reference>
<keyword evidence="3" id="KW-1185">Reference proteome</keyword>
<comment type="caution">
    <text evidence="2">The sequence shown here is derived from an EMBL/GenBank/DDBJ whole genome shotgun (WGS) entry which is preliminary data.</text>
</comment>
<protein>
    <submittedName>
        <fullName evidence="2">NAD(P)/FAD-dependent oxidoreductase</fullName>
    </submittedName>
</protein>
<dbReference type="InterPro" id="IPR050982">
    <property type="entry name" value="Auxin_biosynth/cation_transpt"/>
</dbReference>
<dbReference type="PANTHER" id="PTHR43539">
    <property type="entry name" value="FLAVIN-BINDING MONOOXYGENASE-LIKE PROTEIN (AFU_ORTHOLOGUE AFUA_4G09220)"/>
    <property type="match status" value="1"/>
</dbReference>
<dbReference type="Proteomes" id="UP000707731">
    <property type="component" value="Unassembled WGS sequence"/>
</dbReference>
<organism evidence="2 3">
    <name type="scientific">Nocardia higoensis</name>
    <dbReference type="NCBI Taxonomy" id="228599"/>
    <lineage>
        <taxon>Bacteria</taxon>
        <taxon>Bacillati</taxon>
        <taxon>Actinomycetota</taxon>
        <taxon>Actinomycetes</taxon>
        <taxon>Mycobacteriales</taxon>
        <taxon>Nocardiaceae</taxon>
        <taxon>Nocardia</taxon>
    </lineage>
</organism>
<sequence>MSTIDVDVVVIGGGQAGLAAGYYLRRAGHDFVILDDQPAPGGAWPHTWPSLRLFSPAEYASLPGRPMPPWKDGFPPARHVIEYLSDYERRYELPIRRPVRVRAVTRADDGQRLRVDTTAGVWRARRVLSATGTWQQPFWPIYPGARTFAGRQLHTVHYRTSEEFAGRSVVVVGGGNSGAQLVAEISGITDTAWVTTRPPRFLPDDVDGRVLFEMASRRAMALAAGRPDPGGISSLGDVVMVPEVRAARDRGALETLPMFDRMTSEGIHWDETGRSLRAEVIVWATGFRPALAHLRPLRLRESDGTVAVSGTRAVKESRLHLLGYGDWTGPGSATLIGVGRTAKAAVAQLELDD</sequence>
<accession>A0ABS0D3U9</accession>
<dbReference type="InterPro" id="IPR036188">
    <property type="entry name" value="FAD/NAD-bd_sf"/>
</dbReference>
<evidence type="ECO:0000313" key="2">
    <source>
        <dbReference type="EMBL" id="MBF6353136.1"/>
    </source>
</evidence>
<dbReference type="EMBL" id="JADLQN010000001">
    <property type="protein sequence ID" value="MBF6353136.1"/>
    <property type="molecule type" value="Genomic_DNA"/>
</dbReference>